<sequence>CVPLWAAGAARGNLPRTNVHAPSGSWSQVLSYKFRLEKSEEVKIVVVDPQAMAPLPGVTQIQGVIIKISNAQEFIRHFEGQPADLVMFDGAPDVTGLHDVDEYVQAHLILAALNITTHVLNPEGTFAAKIFSGKDVTLLYSQLTIFFNVVTWDQGPN</sequence>
<keyword evidence="3" id="KW-0949">S-adenosyl-L-methionine</keyword>
<dbReference type="GO" id="GO:0030488">
    <property type="term" value="P:tRNA methylation"/>
    <property type="evidence" value="ECO:0007669"/>
    <property type="project" value="TreeGrafter"/>
</dbReference>
<dbReference type="PANTHER" id="PTHR10920">
    <property type="entry name" value="RIBOSOMAL RNA METHYLTRANSFERASE"/>
    <property type="match status" value="1"/>
</dbReference>
<evidence type="ECO:0000256" key="2">
    <source>
        <dbReference type="ARBA" id="ARBA00022679"/>
    </source>
</evidence>
<evidence type="ECO:0000313" key="6">
    <source>
        <dbReference type="Proteomes" id="UP000314982"/>
    </source>
</evidence>
<evidence type="ECO:0000313" key="5">
    <source>
        <dbReference type="Ensembl" id="ENSHHUP00000053391.1"/>
    </source>
</evidence>
<evidence type="ECO:0000256" key="3">
    <source>
        <dbReference type="ARBA" id="ARBA00022691"/>
    </source>
</evidence>
<dbReference type="PANTHER" id="PTHR10920:SF12">
    <property type="entry name" value="TRNA (CYTIDINE(32)_GUANOSINE(34)-2'-O)-METHYLTRANSFERASE-RELATED"/>
    <property type="match status" value="1"/>
</dbReference>
<dbReference type="Pfam" id="PF01728">
    <property type="entry name" value="FtsJ"/>
    <property type="match status" value="1"/>
</dbReference>
<feature type="domain" description="Ribosomal RNA methyltransferase FtsJ" evidence="4">
    <location>
        <begin position="24"/>
        <end position="151"/>
    </location>
</feature>
<keyword evidence="2" id="KW-0808">Transferase</keyword>
<dbReference type="GO" id="GO:0005737">
    <property type="term" value="C:cytoplasm"/>
    <property type="evidence" value="ECO:0007669"/>
    <property type="project" value="TreeGrafter"/>
</dbReference>
<protein>
    <submittedName>
        <fullName evidence="5">FtsJ RNA 2'-O-methyltransferase 1</fullName>
    </submittedName>
</protein>
<dbReference type="InterPro" id="IPR029063">
    <property type="entry name" value="SAM-dependent_MTases_sf"/>
</dbReference>
<dbReference type="STRING" id="62062.ENSHHUP00000053391"/>
<dbReference type="InterPro" id="IPR002877">
    <property type="entry name" value="RNA_MeTrfase_FtsJ_dom"/>
</dbReference>
<keyword evidence="6" id="KW-1185">Reference proteome</keyword>
<dbReference type="SUPFAM" id="SSF53335">
    <property type="entry name" value="S-adenosyl-L-methionine-dependent methyltransferases"/>
    <property type="match status" value="1"/>
</dbReference>
<keyword evidence="1" id="KW-0489">Methyltransferase</keyword>
<reference evidence="5" key="3">
    <citation type="submission" date="2025-09" db="UniProtKB">
        <authorList>
            <consortium name="Ensembl"/>
        </authorList>
    </citation>
    <scope>IDENTIFICATION</scope>
</reference>
<name>A0A4W5NMS1_9TELE</name>
<dbReference type="Ensembl" id="ENSHHUT00000055258.1">
    <property type="protein sequence ID" value="ENSHHUP00000053391.1"/>
    <property type="gene ID" value="ENSHHUG00000032060.1"/>
</dbReference>
<dbReference type="InterPro" id="IPR050082">
    <property type="entry name" value="RNA_methyltr_RlmE"/>
</dbReference>
<reference evidence="5" key="2">
    <citation type="submission" date="2025-08" db="UniProtKB">
        <authorList>
            <consortium name="Ensembl"/>
        </authorList>
    </citation>
    <scope>IDENTIFICATION</scope>
</reference>
<dbReference type="GO" id="GO:0002181">
    <property type="term" value="P:cytoplasmic translation"/>
    <property type="evidence" value="ECO:0007669"/>
    <property type="project" value="TreeGrafter"/>
</dbReference>
<proteinExistence type="predicted"/>
<dbReference type="GO" id="GO:0008175">
    <property type="term" value="F:tRNA methyltransferase activity"/>
    <property type="evidence" value="ECO:0007669"/>
    <property type="project" value="TreeGrafter"/>
</dbReference>
<dbReference type="AlphaFoldDB" id="A0A4W5NMS1"/>
<evidence type="ECO:0000256" key="1">
    <source>
        <dbReference type="ARBA" id="ARBA00022603"/>
    </source>
</evidence>
<dbReference type="GeneTree" id="ENSGT00730000111146"/>
<dbReference type="Gene3D" id="3.40.50.150">
    <property type="entry name" value="Vaccinia Virus protein VP39"/>
    <property type="match status" value="1"/>
</dbReference>
<evidence type="ECO:0000259" key="4">
    <source>
        <dbReference type="Pfam" id="PF01728"/>
    </source>
</evidence>
<accession>A0A4W5NMS1</accession>
<reference evidence="6" key="1">
    <citation type="submission" date="2018-06" db="EMBL/GenBank/DDBJ databases">
        <title>Genome assembly of Danube salmon.</title>
        <authorList>
            <person name="Macqueen D.J."/>
            <person name="Gundappa M.K."/>
        </authorList>
    </citation>
    <scope>NUCLEOTIDE SEQUENCE [LARGE SCALE GENOMIC DNA]</scope>
</reference>
<dbReference type="Proteomes" id="UP000314982">
    <property type="component" value="Unassembled WGS sequence"/>
</dbReference>
<organism evidence="5 6">
    <name type="scientific">Hucho hucho</name>
    <name type="common">huchen</name>
    <dbReference type="NCBI Taxonomy" id="62062"/>
    <lineage>
        <taxon>Eukaryota</taxon>
        <taxon>Metazoa</taxon>
        <taxon>Chordata</taxon>
        <taxon>Craniata</taxon>
        <taxon>Vertebrata</taxon>
        <taxon>Euteleostomi</taxon>
        <taxon>Actinopterygii</taxon>
        <taxon>Neopterygii</taxon>
        <taxon>Teleostei</taxon>
        <taxon>Protacanthopterygii</taxon>
        <taxon>Salmoniformes</taxon>
        <taxon>Salmonidae</taxon>
        <taxon>Salmoninae</taxon>
        <taxon>Hucho</taxon>
    </lineage>
</organism>